<dbReference type="EMBL" id="UOFI01000128">
    <property type="protein sequence ID" value="VAW68392.1"/>
    <property type="molecule type" value="Genomic_DNA"/>
</dbReference>
<evidence type="ECO:0000313" key="1">
    <source>
        <dbReference type="EMBL" id="VAW68392.1"/>
    </source>
</evidence>
<name>A0A3B0XZ24_9ZZZZ</name>
<gene>
    <name evidence="1" type="ORF">MNBD_GAMMA09-2244</name>
</gene>
<accession>A0A3B0XZ24</accession>
<organism evidence="1">
    <name type="scientific">hydrothermal vent metagenome</name>
    <dbReference type="NCBI Taxonomy" id="652676"/>
    <lineage>
        <taxon>unclassified sequences</taxon>
        <taxon>metagenomes</taxon>
        <taxon>ecological metagenomes</taxon>
    </lineage>
</organism>
<dbReference type="AlphaFoldDB" id="A0A3B0XZ24"/>
<protein>
    <submittedName>
        <fullName evidence="1">Uncharacterized protein</fullName>
    </submittedName>
</protein>
<reference evidence="1" key="1">
    <citation type="submission" date="2018-06" db="EMBL/GenBank/DDBJ databases">
        <authorList>
            <person name="Zhirakovskaya E."/>
        </authorList>
    </citation>
    <scope>NUCLEOTIDE SEQUENCE</scope>
</reference>
<sequence>MNETLLEEAHSTAIAPKFTVNQISHYVKDILARVDVFPAAEAQYLQHQINSKNIVTTLMYGDDNGSHEIVINQFEASLAGGCLYTRGRISIYAQGQIRNVQLSLNKPPVHLEITLEDINICPVH</sequence>
<proteinExistence type="predicted"/>